<organism evidence="8 9">
    <name type="scientific">Segatella oris</name>
    <dbReference type="NCBI Taxonomy" id="28135"/>
    <lineage>
        <taxon>Bacteria</taxon>
        <taxon>Pseudomonadati</taxon>
        <taxon>Bacteroidota</taxon>
        <taxon>Bacteroidia</taxon>
        <taxon>Bacteroidales</taxon>
        <taxon>Prevotellaceae</taxon>
        <taxon>Segatella</taxon>
    </lineage>
</organism>
<accession>A0A3S5EPC3</accession>
<dbReference type="Proteomes" id="UP000274578">
    <property type="component" value="Chromosome 1"/>
</dbReference>
<dbReference type="EC" id="5.3.1.12" evidence="4 7"/>
<dbReference type="Pfam" id="PF02614">
    <property type="entry name" value="UxaC"/>
    <property type="match status" value="1"/>
</dbReference>
<keyword evidence="6 7" id="KW-0413">Isomerase</keyword>
<evidence type="ECO:0000313" key="8">
    <source>
        <dbReference type="EMBL" id="VEH15782.1"/>
    </source>
</evidence>
<comment type="catalytic activity">
    <reaction evidence="7">
        <text>aldehydo-D-galacturonate = keto-D-tagaturonate</text>
        <dbReference type="Rhea" id="RHEA:27702"/>
        <dbReference type="ChEBI" id="CHEBI:12952"/>
        <dbReference type="ChEBI" id="CHEBI:17886"/>
    </reaction>
</comment>
<gene>
    <name evidence="7 8" type="primary">uxaC</name>
    <name evidence="8" type="ORF">NCTC13071_01793</name>
</gene>
<dbReference type="HAMAP" id="MF_00675">
    <property type="entry name" value="UxaC"/>
    <property type="match status" value="1"/>
</dbReference>
<evidence type="ECO:0000256" key="1">
    <source>
        <dbReference type="ARBA" id="ARBA00001165"/>
    </source>
</evidence>
<dbReference type="SUPFAM" id="SSF51556">
    <property type="entry name" value="Metallo-dependent hydrolases"/>
    <property type="match status" value="1"/>
</dbReference>
<dbReference type="AlphaFoldDB" id="A0A3S5EPC3"/>
<dbReference type="UniPathway" id="UPA00246"/>
<dbReference type="GO" id="GO:0008880">
    <property type="term" value="F:glucuronate isomerase activity"/>
    <property type="evidence" value="ECO:0007669"/>
    <property type="project" value="UniProtKB-UniRule"/>
</dbReference>
<evidence type="ECO:0000256" key="4">
    <source>
        <dbReference type="ARBA" id="ARBA00012546"/>
    </source>
</evidence>
<dbReference type="PANTHER" id="PTHR30068:SF4">
    <property type="entry name" value="URONATE ISOMERASE"/>
    <property type="match status" value="1"/>
</dbReference>
<dbReference type="NCBIfam" id="NF002794">
    <property type="entry name" value="PRK02925.1"/>
    <property type="match status" value="1"/>
</dbReference>
<dbReference type="Gene3D" id="1.10.2020.10">
    <property type="entry name" value="uronate isomerase, domain 2, chain A"/>
    <property type="match status" value="1"/>
</dbReference>
<evidence type="ECO:0000256" key="3">
    <source>
        <dbReference type="ARBA" id="ARBA00008397"/>
    </source>
</evidence>
<evidence type="ECO:0000256" key="2">
    <source>
        <dbReference type="ARBA" id="ARBA00004892"/>
    </source>
</evidence>
<dbReference type="PANTHER" id="PTHR30068">
    <property type="entry name" value="URONATE ISOMERASE"/>
    <property type="match status" value="1"/>
</dbReference>
<evidence type="ECO:0000256" key="6">
    <source>
        <dbReference type="ARBA" id="ARBA00023235"/>
    </source>
</evidence>
<dbReference type="GO" id="GO:0019698">
    <property type="term" value="P:D-galacturonate catabolic process"/>
    <property type="evidence" value="ECO:0007669"/>
    <property type="project" value="TreeGrafter"/>
</dbReference>
<dbReference type="InterPro" id="IPR032466">
    <property type="entry name" value="Metal_Hydrolase"/>
</dbReference>
<dbReference type="EMBL" id="LR134384">
    <property type="protein sequence ID" value="VEH15782.1"/>
    <property type="molecule type" value="Genomic_DNA"/>
</dbReference>
<dbReference type="GO" id="GO:0042840">
    <property type="term" value="P:D-glucuronate catabolic process"/>
    <property type="evidence" value="ECO:0007669"/>
    <property type="project" value="TreeGrafter"/>
</dbReference>
<dbReference type="KEGG" id="poc:NCTC13071_01793"/>
<sequence>MVQGLNRFLFALSVNVLMNNLIYLIEDNQNIKSFMKQFMDENFLLETATSQELYHNHAAKMPIIDYHCHLVPEMVANDHKFRSITELWLGGDHYKWRAMRTNGVDEKYCTGEDTNDWEKFEKWAETMPYTFCNPLYHWSHLELKTAFGITKQLSPKTAREIYDECNEKLQQPEFSARGLMRHYHVECVCTTDDPIDDLRYHKKTRESGFEIKMIPAWRPDKAMNIEKPGYAEYMSQLGEVSGVEINHFADMVDALKKRHDFFAENGCRLSDHGVEEFYDEPYTDSQIEIIFEKALRGQQLSTLEIRQYKHAFLKLCGEMDAEADWTQQYHYGAIRDNNSLMFDKLGPDTGFDSIGEFNTARAMSHFLDELSKEGKLTRTILYCLNPCANEVLATMIGNFQDGSCPGKMQFGSGWWFNDQLDGMTKQLKALSVLGLLTRFVGMLTDSRSFLSYPRHEYFRRLLCNLLGNDVEKGLLPNDKESLARMVEDISYNNARQYFKFY</sequence>
<name>A0A3S5EPC3_9BACT</name>
<comment type="catalytic activity">
    <reaction evidence="1 7">
        <text>D-glucuronate = D-fructuronate</text>
        <dbReference type="Rhea" id="RHEA:13049"/>
        <dbReference type="ChEBI" id="CHEBI:58720"/>
        <dbReference type="ChEBI" id="CHEBI:59863"/>
        <dbReference type="EC" id="5.3.1.12"/>
    </reaction>
</comment>
<evidence type="ECO:0000256" key="5">
    <source>
        <dbReference type="ARBA" id="ARBA00020555"/>
    </source>
</evidence>
<protein>
    <recommendedName>
        <fullName evidence="5 7">Uronate isomerase</fullName>
        <ecNumber evidence="4 7">5.3.1.12</ecNumber>
    </recommendedName>
    <alternativeName>
        <fullName evidence="7">Glucuronate isomerase</fullName>
    </alternativeName>
    <alternativeName>
        <fullName evidence="7">Uronic isomerase</fullName>
    </alternativeName>
</protein>
<evidence type="ECO:0000256" key="7">
    <source>
        <dbReference type="HAMAP-Rule" id="MF_00675"/>
    </source>
</evidence>
<proteinExistence type="inferred from homology"/>
<comment type="similarity">
    <text evidence="3 7">Belongs to the metallo-dependent hydrolases superfamily. Uronate isomerase family.</text>
</comment>
<reference evidence="8 9" key="1">
    <citation type="submission" date="2018-12" db="EMBL/GenBank/DDBJ databases">
        <authorList>
            <consortium name="Pathogen Informatics"/>
        </authorList>
    </citation>
    <scope>NUCLEOTIDE SEQUENCE [LARGE SCALE GENOMIC DNA]</scope>
    <source>
        <strain evidence="8 9">NCTC13071</strain>
    </source>
</reference>
<dbReference type="Gene3D" id="3.20.20.140">
    <property type="entry name" value="Metal-dependent hydrolases"/>
    <property type="match status" value="1"/>
</dbReference>
<dbReference type="InterPro" id="IPR003766">
    <property type="entry name" value="Uronate_isomerase"/>
</dbReference>
<evidence type="ECO:0000313" key="9">
    <source>
        <dbReference type="Proteomes" id="UP000274578"/>
    </source>
</evidence>
<comment type="pathway">
    <text evidence="2 7">Carbohydrate metabolism; pentose and glucuronate interconversion.</text>
</comment>